<feature type="transmembrane region" description="Helical" evidence="6">
    <location>
        <begin position="453"/>
        <end position="473"/>
    </location>
</feature>
<gene>
    <name evidence="7" type="ORF">ACFFMS_24995</name>
</gene>
<evidence type="ECO:0000313" key="8">
    <source>
        <dbReference type="Proteomes" id="UP001589609"/>
    </source>
</evidence>
<comment type="subcellular location">
    <subcellularLocation>
        <location evidence="4">Cell membrane</location>
    </subcellularLocation>
    <subcellularLocation>
        <location evidence="1">Membrane</location>
        <topology evidence="1">Multi-pass membrane protein</topology>
    </subcellularLocation>
</comment>
<keyword evidence="6" id="KW-1133">Transmembrane helix</keyword>
<keyword evidence="6" id="KW-0812">Transmembrane</keyword>
<keyword evidence="3 4" id="KW-0472">Membrane</keyword>
<evidence type="ECO:0000256" key="2">
    <source>
        <dbReference type="ARBA" id="ARBA00005278"/>
    </source>
</evidence>
<dbReference type="PANTHER" id="PTHR22550:SF5">
    <property type="entry name" value="LEUCINE ZIPPER PROTEIN 4"/>
    <property type="match status" value="1"/>
</dbReference>
<reference evidence="7 8" key="1">
    <citation type="submission" date="2024-09" db="EMBL/GenBank/DDBJ databases">
        <authorList>
            <person name="Sun Q."/>
            <person name="Mori K."/>
        </authorList>
    </citation>
    <scope>NUCLEOTIDE SEQUENCE [LARGE SCALE GENOMIC DNA]</scope>
    <source>
        <strain evidence="7 8">JCM 11201</strain>
    </source>
</reference>
<dbReference type="PIRSF" id="PIRSF005690">
    <property type="entry name" value="GerBA"/>
    <property type="match status" value="1"/>
</dbReference>
<evidence type="ECO:0000256" key="1">
    <source>
        <dbReference type="ARBA" id="ARBA00004141"/>
    </source>
</evidence>
<feature type="transmembrane region" description="Helical" evidence="6">
    <location>
        <begin position="326"/>
        <end position="348"/>
    </location>
</feature>
<dbReference type="InterPro" id="IPR004995">
    <property type="entry name" value="Spore_Ger"/>
</dbReference>
<dbReference type="EMBL" id="JBHMAF010000194">
    <property type="protein sequence ID" value="MFB9761505.1"/>
    <property type="molecule type" value="Genomic_DNA"/>
</dbReference>
<evidence type="ECO:0000256" key="4">
    <source>
        <dbReference type="PIRNR" id="PIRNR005690"/>
    </source>
</evidence>
<dbReference type="Pfam" id="PF03323">
    <property type="entry name" value="GerA"/>
    <property type="match status" value="1"/>
</dbReference>
<dbReference type="Proteomes" id="UP001589609">
    <property type="component" value="Unassembled WGS sequence"/>
</dbReference>
<sequence>MIKEILGWWKNLGGSEQKHTNSLAKSSPTIKAPLEGAALGTNLSQNIKQLKIIFDRSSDIVYREFQLGEIQKGMLVFLDGLTNMELIDDDVIKPLLEYGKNSLSPSMLHFEELETMLRNQVISAAQVSSGAHIQEVIDHVLSGDTALILDGVGQALFISAKEWESRSVEEPATEAVIRGPREGFTENLRTNTSLIRRRLKTPQLKMEALKVGQLSKTDLVITYLDSIADESLVAEVRKRISRIDIDAILESGYIEELIEDNPYTIFPQVQYTERPDKVVGNLLEGKVGIIIDNTPFALTVPVTFYEMLQASEDYYGRYIISTMIRWIRFLFLVIALLLPSLYVAVLTYHQEMVPTTLLFSMAASRETVPFPAIVEALLMELSFEGLREAGVRLPRPVGQAVSIVGALVIGQAAVTAGLVSAPMVIVVAITGIASFIIPSFGQAIAIRMLRFPIMILAGSLGLYGILLAILLIFSHMCRLRSFGIPYLSPMAPLHLGDIKDALVRAPWWSMINRSEESAKGNPQRMNKSLRPRRPKRTK</sequence>
<dbReference type="InterPro" id="IPR050768">
    <property type="entry name" value="UPF0353/GerABKA_families"/>
</dbReference>
<evidence type="ECO:0000256" key="5">
    <source>
        <dbReference type="SAM" id="MobiDB-lite"/>
    </source>
</evidence>
<evidence type="ECO:0000313" key="7">
    <source>
        <dbReference type="EMBL" id="MFB9761505.1"/>
    </source>
</evidence>
<evidence type="ECO:0000256" key="3">
    <source>
        <dbReference type="ARBA" id="ARBA00023136"/>
    </source>
</evidence>
<dbReference type="PANTHER" id="PTHR22550">
    <property type="entry name" value="SPORE GERMINATION PROTEIN"/>
    <property type="match status" value="1"/>
</dbReference>
<feature type="transmembrane region" description="Helical" evidence="6">
    <location>
        <begin position="398"/>
        <end position="419"/>
    </location>
</feature>
<feature type="transmembrane region" description="Helical" evidence="6">
    <location>
        <begin position="425"/>
        <end position="446"/>
    </location>
</feature>
<protein>
    <submittedName>
        <fullName evidence="7">Spore germination protein</fullName>
    </submittedName>
</protein>
<comment type="caution">
    <text evidence="7">The sequence shown here is derived from an EMBL/GenBank/DDBJ whole genome shotgun (WGS) entry which is preliminary data.</text>
</comment>
<accession>A0ABV5WLJ8</accession>
<dbReference type="RefSeq" id="WP_379951665.1">
    <property type="nucleotide sequence ID" value="NZ_JBHMAF010000194.1"/>
</dbReference>
<feature type="compositionally biased region" description="Basic residues" evidence="5">
    <location>
        <begin position="527"/>
        <end position="538"/>
    </location>
</feature>
<proteinExistence type="inferred from homology"/>
<evidence type="ECO:0000256" key="6">
    <source>
        <dbReference type="SAM" id="Phobius"/>
    </source>
</evidence>
<organism evidence="7 8">
    <name type="scientific">Ectobacillus funiculus</name>
    <dbReference type="NCBI Taxonomy" id="137993"/>
    <lineage>
        <taxon>Bacteria</taxon>
        <taxon>Bacillati</taxon>
        <taxon>Bacillota</taxon>
        <taxon>Bacilli</taxon>
        <taxon>Bacillales</taxon>
        <taxon>Bacillaceae</taxon>
        <taxon>Ectobacillus</taxon>
    </lineage>
</organism>
<keyword evidence="8" id="KW-1185">Reference proteome</keyword>
<comment type="similarity">
    <text evidence="2 4">Belongs to the GerABKA family.</text>
</comment>
<name>A0ABV5WLJ8_9BACI</name>
<feature type="region of interest" description="Disordered" evidence="5">
    <location>
        <begin position="516"/>
        <end position="538"/>
    </location>
</feature>